<keyword evidence="1" id="KW-0479">Metal-binding</keyword>
<keyword evidence="11" id="KW-1185">Reference proteome</keyword>
<dbReference type="EMBL" id="JBFXLS010000023">
    <property type="protein sequence ID" value="KAL2827816.1"/>
    <property type="molecule type" value="Genomic_DNA"/>
</dbReference>
<dbReference type="CDD" id="cd12148">
    <property type="entry name" value="fungal_TF_MHR"/>
    <property type="match status" value="1"/>
</dbReference>
<evidence type="ECO:0000313" key="11">
    <source>
        <dbReference type="Proteomes" id="UP001610335"/>
    </source>
</evidence>
<dbReference type="PANTHER" id="PTHR47660">
    <property type="entry name" value="TRANSCRIPTION FACTOR WITH C2H2 AND ZN(2)-CYS(6) DNA BINDING DOMAIN (EUROFUNG)-RELATED-RELATED"/>
    <property type="match status" value="1"/>
</dbReference>
<feature type="domain" description="C2H2-type" evidence="9">
    <location>
        <begin position="3"/>
        <end position="30"/>
    </location>
</feature>
<dbReference type="Gene3D" id="4.10.240.10">
    <property type="entry name" value="Zn(2)-C6 fungal-type DNA-binding domain"/>
    <property type="match status" value="1"/>
</dbReference>
<dbReference type="PANTHER" id="PTHR47660:SF2">
    <property type="entry name" value="TRANSCRIPTION FACTOR WITH C2H2 AND ZN(2)-CYS(6) DNA BINDING DOMAIN (EUROFUNG)"/>
    <property type="match status" value="1"/>
</dbReference>
<feature type="domain" description="Zn(2)-C6 fungal-type" evidence="8">
    <location>
        <begin position="73"/>
        <end position="102"/>
    </location>
</feature>
<name>A0ABR4IJ88_9EURO</name>
<dbReference type="Pfam" id="PF04082">
    <property type="entry name" value="Fungal_trans"/>
    <property type="match status" value="1"/>
</dbReference>
<dbReference type="InterPro" id="IPR036236">
    <property type="entry name" value="Znf_C2H2_sf"/>
</dbReference>
<evidence type="ECO:0000256" key="7">
    <source>
        <dbReference type="PROSITE-ProRule" id="PRU00042"/>
    </source>
</evidence>
<dbReference type="SMART" id="SM00066">
    <property type="entry name" value="GAL4"/>
    <property type="match status" value="1"/>
</dbReference>
<dbReference type="Pfam" id="PF00172">
    <property type="entry name" value="Zn_clus"/>
    <property type="match status" value="1"/>
</dbReference>
<proteinExistence type="predicted"/>
<dbReference type="PROSITE" id="PS00463">
    <property type="entry name" value="ZN2_CY6_FUNGAL_1"/>
    <property type="match status" value="1"/>
</dbReference>
<dbReference type="Proteomes" id="UP001610335">
    <property type="component" value="Unassembled WGS sequence"/>
</dbReference>
<protein>
    <recommendedName>
        <fullName evidence="12">Zn(2)-C6 fungal-type domain-containing protein</fullName>
    </recommendedName>
</protein>
<accession>A0ABR4IJ88</accession>
<dbReference type="InterPro" id="IPR007219">
    <property type="entry name" value="XnlR_reg_dom"/>
</dbReference>
<keyword evidence="2" id="KW-0862">Zinc</keyword>
<keyword evidence="5" id="KW-0804">Transcription</keyword>
<evidence type="ECO:0008006" key="12">
    <source>
        <dbReference type="Google" id="ProtNLM"/>
    </source>
</evidence>
<keyword evidence="6" id="KW-0539">Nucleus</keyword>
<organism evidence="10 11">
    <name type="scientific">Aspergillus cavernicola</name>
    <dbReference type="NCBI Taxonomy" id="176166"/>
    <lineage>
        <taxon>Eukaryota</taxon>
        <taxon>Fungi</taxon>
        <taxon>Dikarya</taxon>
        <taxon>Ascomycota</taxon>
        <taxon>Pezizomycotina</taxon>
        <taxon>Eurotiomycetes</taxon>
        <taxon>Eurotiomycetidae</taxon>
        <taxon>Eurotiales</taxon>
        <taxon>Aspergillaceae</taxon>
        <taxon>Aspergillus</taxon>
        <taxon>Aspergillus subgen. Nidulantes</taxon>
    </lineage>
</organism>
<feature type="non-terminal residue" evidence="10">
    <location>
        <position position="426"/>
    </location>
</feature>
<keyword evidence="7" id="KW-0863">Zinc-finger</keyword>
<dbReference type="Pfam" id="PF00096">
    <property type="entry name" value="zf-C2H2"/>
    <property type="match status" value="1"/>
</dbReference>
<dbReference type="PROSITE" id="PS00028">
    <property type="entry name" value="ZINC_FINGER_C2H2_1"/>
    <property type="match status" value="1"/>
</dbReference>
<feature type="domain" description="C2H2-type" evidence="9">
    <location>
        <begin position="31"/>
        <end position="62"/>
    </location>
</feature>
<sequence length="426" mass="48360">MAYMCGICNRVYARSSHLRRHETSHRDIRPFKCTFCNKTFARSDVTRRHLQHCPRNGTSLPPPPAKPGRKRASCDQCARAKVVCDRDLPCESCLASSLTCTFSRLNMEDGMANPVSVVQEEDHESLPREEKMSIEFLLTYTNPTTSFMDIKQLPFYDSGNRSLSGSPHSANTPWSPSLSALDMSFSDFMYEIFEAPISYNSDDFALEDRISFLETPLMDPLQEQIDKILRELETFISTTHPLPSINQPEEPVLSQARRMITIPNIRMTIKAYFRYIHHNCPIVHQPSFDPGSVSTSLLLAIFVSGCTILQSELSALPAELAYTIEEYIFQHQALDIHHGCHDASPNLEALQAAIIVISIRAGNDHPGIQQRVRDCRFQRVINVLRHYSCFSSTSTTLRDLGDGSLDWPRFIQEESLARVVFMSFLF</sequence>
<evidence type="ECO:0000256" key="4">
    <source>
        <dbReference type="ARBA" id="ARBA00023125"/>
    </source>
</evidence>
<reference evidence="10 11" key="1">
    <citation type="submission" date="2024-07" db="EMBL/GenBank/DDBJ databases">
        <title>Section-level genome sequencing and comparative genomics of Aspergillus sections Usti and Cavernicolus.</title>
        <authorList>
            <consortium name="Lawrence Berkeley National Laboratory"/>
            <person name="Nybo J.L."/>
            <person name="Vesth T.C."/>
            <person name="Theobald S."/>
            <person name="Frisvad J.C."/>
            <person name="Larsen T.O."/>
            <person name="Kjaerboelling I."/>
            <person name="Rothschild-Mancinelli K."/>
            <person name="Lyhne E.K."/>
            <person name="Kogle M.E."/>
            <person name="Barry K."/>
            <person name="Clum A."/>
            <person name="Na H."/>
            <person name="Ledsgaard L."/>
            <person name="Lin J."/>
            <person name="Lipzen A."/>
            <person name="Kuo A."/>
            <person name="Riley R."/>
            <person name="Mondo S."/>
            <person name="LaButti K."/>
            <person name="Haridas S."/>
            <person name="Pangalinan J."/>
            <person name="Salamov A.A."/>
            <person name="Simmons B.A."/>
            <person name="Magnuson J.K."/>
            <person name="Chen J."/>
            <person name="Drula E."/>
            <person name="Henrissat B."/>
            <person name="Wiebenga A."/>
            <person name="Lubbers R.J."/>
            <person name="Gomes A.C."/>
            <person name="Makela M.R."/>
            <person name="Stajich J."/>
            <person name="Grigoriev I.V."/>
            <person name="Mortensen U.H."/>
            <person name="De vries R.P."/>
            <person name="Baker S.E."/>
            <person name="Andersen M.R."/>
        </authorList>
    </citation>
    <scope>NUCLEOTIDE SEQUENCE [LARGE SCALE GENOMIC DNA]</scope>
    <source>
        <strain evidence="10 11">CBS 600.67</strain>
    </source>
</reference>
<keyword evidence="4" id="KW-0238">DNA-binding</keyword>
<evidence type="ECO:0000256" key="2">
    <source>
        <dbReference type="ARBA" id="ARBA00022833"/>
    </source>
</evidence>
<dbReference type="SUPFAM" id="SSF57667">
    <property type="entry name" value="beta-beta-alpha zinc fingers"/>
    <property type="match status" value="1"/>
</dbReference>
<evidence type="ECO:0000259" key="9">
    <source>
        <dbReference type="PROSITE" id="PS50157"/>
    </source>
</evidence>
<dbReference type="SUPFAM" id="SSF57701">
    <property type="entry name" value="Zn2/Cys6 DNA-binding domain"/>
    <property type="match status" value="1"/>
</dbReference>
<keyword evidence="3" id="KW-0805">Transcription regulation</keyword>
<dbReference type="Gene3D" id="3.30.160.60">
    <property type="entry name" value="Classic Zinc Finger"/>
    <property type="match status" value="2"/>
</dbReference>
<dbReference type="CDD" id="cd00067">
    <property type="entry name" value="GAL4"/>
    <property type="match status" value="1"/>
</dbReference>
<evidence type="ECO:0000256" key="1">
    <source>
        <dbReference type="ARBA" id="ARBA00022723"/>
    </source>
</evidence>
<comment type="caution">
    <text evidence="10">The sequence shown here is derived from an EMBL/GenBank/DDBJ whole genome shotgun (WGS) entry which is preliminary data.</text>
</comment>
<evidence type="ECO:0000259" key="8">
    <source>
        <dbReference type="PROSITE" id="PS50048"/>
    </source>
</evidence>
<evidence type="ECO:0000256" key="5">
    <source>
        <dbReference type="ARBA" id="ARBA00023163"/>
    </source>
</evidence>
<dbReference type="InterPro" id="IPR001138">
    <property type="entry name" value="Zn2Cys6_DnaBD"/>
</dbReference>
<dbReference type="PROSITE" id="PS50048">
    <property type="entry name" value="ZN2_CY6_FUNGAL_2"/>
    <property type="match status" value="1"/>
</dbReference>
<dbReference type="SMART" id="SM00355">
    <property type="entry name" value="ZnF_C2H2"/>
    <property type="match status" value="2"/>
</dbReference>
<evidence type="ECO:0000313" key="10">
    <source>
        <dbReference type="EMBL" id="KAL2827816.1"/>
    </source>
</evidence>
<gene>
    <name evidence="10" type="ORF">BDW59DRAFT_143858</name>
</gene>
<dbReference type="InterPro" id="IPR036864">
    <property type="entry name" value="Zn2-C6_fun-type_DNA-bd_sf"/>
</dbReference>
<evidence type="ECO:0000256" key="6">
    <source>
        <dbReference type="ARBA" id="ARBA00023242"/>
    </source>
</evidence>
<dbReference type="PROSITE" id="PS50157">
    <property type="entry name" value="ZINC_FINGER_C2H2_2"/>
    <property type="match status" value="2"/>
</dbReference>
<evidence type="ECO:0000256" key="3">
    <source>
        <dbReference type="ARBA" id="ARBA00023015"/>
    </source>
</evidence>
<dbReference type="InterPro" id="IPR013087">
    <property type="entry name" value="Znf_C2H2_type"/>
</dbReference>